<gene>
    <name evidence="1" type="ORF">RCL2_000813600</name>
</gene>
<reference evidence="1" key="1">
    <citation type="submission" date="2019-10" db="EMBL/GenBank/DDBJ databases">
        <title>Conservation and host-specific expression of non-tandemly repeated heterogenous ribosome RNA gene in arbuscular mycorrhizal fungi.</title>
        <authorList>
            <person name="Maeda T."/>
            <person name="Kobayashi Y."/>
            <person name="Nakagawa T."/>
            <person name="Ezawa T."/>
            <person name="Yamaguchi K."/>
            <person name="Bino T."/>
            <person name="Nishimoto Y."/>
            <person name="Shigenobu S."/>
            <person name="Kawaguchi M."/>
        </authorList>
    </citation>
    <scope>NUCLEOTIDE SEQUENCE</scope>
    <source>
        <strain evidence="1">HR1</strain>
    </source>
</reference>
<dbReference type="EMBL" id="BLAL01000053">
    <property type="protein sequence ID" value="GES80875.1"/>
    <property type="molecule type" value="Genomic_DNA"/>
</dbReference>
<name>A0A8H3L6K6_9GLOM</name>
<evidence type="ECO:0000313" key="1">
    <source>
        <dbReference type="EMBL" id="GES80875.1"/>
    </source>
</evidence>
<organism evidence="1 2">
    <name type="scientific">Rhizophagus clarus</name>
    <dbReference type="NCBI Taxonomy" id="94130"/>
    <lineage>
        <taxon>Eukaryota</taxon>
        <taxon>Fungi</taxon>
        <taxon>Fungi incertae sedis</taxon>
        <taxon>Mucoromycota</taxon>
        <taxon>Glomeromycotina</taxon>
        <taxon>Glomeromycetes</taxon>
        <taxon>Glomerales</taxon>
        <taxon>Glomeraceae</taxon>
        <taxon>Rhizophagus</taxon>
    </lineage>
</organism>
<dbReference type="AlphaFoldDB" id="A0A8H3L6K6"/>
<dbReference type="Proteomes" id="UP000615446">
    <property type="component" value="Unassembled WGS sequence"/>
</dbReference>
<accession>A0A8H3L6K6</accession>
<proteinExistence type="predicted"/>
<protein>
    <submittedName>
        <fullName evidence="1">Uncharacterized protein</fullName>
    </submittedName>
</protein>
<evidence type="ECO:0000313" key="2">
    <source>
        <dbReference type="Proteomes" id="UP000615446"/>
    </source>
</evidence>
<comment type="caution">
    <text evidence="1">The sequence shown here is derived from an EMBL/GenBank/DDBJ whole genome shotgun (WGS) entry which is preliminary data.</text>
</comment>
<sequence>MLPIIIYELQQREQDSLLSASHETSNKRSQLVIIMVNPRPVFCCHDLHLFMKYSESIQNSLKRGIERDGKTSGKYNRSIMATSPQTIRLPTKLTRENLQKLSVLSGLFFIKLLRSNLNFLNSDMNSLIYIIIK</sequence>